<proteinExistence type="predicted"/>
<reference evidence="3 4" key="1">
    <citation type="submission" date="2024-07" db="EMBL/GenBank/DDBJ databases">
        <title>Genomic Encyclopedia of Type Strains, Phase V (KMG-V): Genome sequencing to study the core and pangenomes of soil and plant-associated prokaryotes.</title>
        <authorList>
            <person name="Whitman W."/>
        </authorList>
    </citation>
    <scope>NUCLEOTIDE SEQUENCE [LARGE SCALE GENOMIC DNA]</scope>
    <source>
        <strain evidence="3 4">USDA 222</strain>
    </source>
</reference>
<evidence type="ECO:0000313" key="3">
    <source>
        <dbReference type="EMBL" id="MEY9467715.1"/>
    </source>
</evidence>
<dbReference type="InterPro" id="IPR002525">
    <property type="entry name" value="Transp_IS110-like_N"/>
</dbReference>
<name>A0ABV4G728_9BRAD</name>
<dbReference type="InterPro" id="IPR047650">
    <property type="entry name" value="Transpos_IS110"/>
</dbReference>
<accession>A0ABV4G728</accession>
<dbReference type="Proteomes" id="UP001565474">
    <property type="component" value="Unassembled WGS sequence"/>
</dbReference>
<feature type="domain" description="Transposase IS116/IS110/IS902 C-terminal" evidence="2">
    <location>
        <begin position="301"/>
        <end position="383"/>
    </location>
</feature>
<dbReference type="EMBL" id="JBGBZN010000001">
    <property type="protein sequence ID" value="MEY9467715.1"/>
    <property type="molecule type" value="Genomic_DNA"/>
</dbReference>
<evidence type="ECO:0000259" key="1">
    <source>
        <dbReference type="Pfam" id="PF01548"/>
    </source>
</evidence>
<dbReference type="NCBIfam" id="NF033542">
    <property type="entry name" value="transpos_IS110"/>
    <property type="match status" value="1"/>
</dbReference>
<keyword evidence="4" id="KW-1185">Reference proteome</keyword>
<feature type="domain" description="Transposase IS110-like N-terminal" evidence="1">
    <location>
        <begin position="23"/>
        <end position="166"/>
    </location>
</feature>
<protein>
    <submittedName>
        <fullName evidence="3">Transposase</fullName>
    </submittedName>
</protein>
<dbReference type="Pfam" id="PF02371">
    <property type="entry name" value="Transposase_20"/>
    <property type="match status" value="1"/>
</dbReference>
<dbReference type="InterPro" id="IPR003346">
    <property type="entry name" value="Transposase_20"/>
</dbReference>
<sequence length="460" mass="50615">MNPKRSKSKDGGKMPMVHPNAAAIDVGATMHMAAVRADRAPEPVHSFGTFTADLHRLVDWFTECGVETVVMESTSVYWIPIFELLDARGFTVFLVNARDAKHVPGRKTDVSDAQWLQRLHSFGLLRASFQPKGQIAEPRAYVRQRERLLEYAASHIQHMQKALTAMNLQLHHVVADITGATGLRIIRAILAGERDPEALACLRHYSCHSSAETIAKALTGSYRAEHLFALEQALALYDTYHEKASACDARIEAVLKELSNHRGRGHGPAPRASLRRNRTDQANALAFDVREALFALLGKDITTIDGLGPYLSLKLIAECGDDLSSWPSAKHFTSWLGLAPSNKVSGGKRLSSRTRRSGGRAAALLRLAAVTVGRTDTALGAFYRRLSSRVGKAKAVTATARKIAVLFYNAVRYGMDYVDPGASSYETRYRTRVVNNLHRRAKAFGFVLQPFEPNVGDAVS</sequence>
<evidence type="ECO:0000259" key="2">
    <source>
        <dbReference type="Pfam" id="PF02371"/>
    </source>
</evidence>
<evidence type="ECO:0000313" key="4">
    <source>
        <dbReference type="Proteomes" id="UP001565474"/>
    </source>
</evidence>
<gene>
    <name evidence="3" type="ORF">ABH992_000114</name>
</gene>
<dbReference type="PANTHER" id="PTHR33055:SF13">
    <property type="entry name" value="TRANSPOSASE"/>
    <property type="match status" value="1"/>
</dbReference>
<comment type="caution">
    <text evidence="3">The sequence shown here is derived from an EMBL/GenBank/DDBJ whole genome shotgun (WGS) entry which is preliminary data.</text>
</comment>
<organism evidence="3 4">
    <name type="scientific">Bradyrhizobium yuanmingense</name>
    <dbReference type="NCBI Taxonomy" id="108015"/>
    <lineage>
        <taxon>Bacteria</taxon>
        <taxon>Pseudomonadati</taxon>
        <taxon>Pseudomonadota</taxon>
        <taxon>Alphaproteobacteria</taxon>
        <taxon>Hyphomicrobiales</taxon>
        <taxon>Nitrobacteraceae</taxon>
        <taxon>Bradyrhizobium</taxon>
    </lineage>
</organism>
<dbReference type="PANTHER" id="PTHR33055">
    <property type="entry name" value="TRANSPOSASE FOR INSERTION SEQUENCE ELEMENT IS1111A"/>
    <property type="match status" value="1"/>
</dbReference>
<dbReference type="Pfam" id="PF01548">
    <property type="entry name" value="DEDD_Tnp_IS110"/>
    <property type="match status" value="1"/>
</dbReference>